<comment type="caution">
    <text evidence="1">The sequence shown here is derived from an EMBL/GenBank/DDBJ whole genome shotgun (WGS) entry which is preliminary data.</text>
</comment>
<gene>
    <name evidence="1" type="ORF">F1721_24425</name>
</gene>
<dbReference type="Pfam" id="PF24585">
    <property type="entry name" value="YunG"/>
    <property type="match status" value="1"/>
</dbReference>
<reference evidence="1 2" key="1">
    <citation type="submission" date="2019-09" db="EMBL/GenBank/DDBJ databases">
        <title>Draft genome sequence of the thermophilic Saccharopolyspora hirsuta VKM Ac-666T.</title>
        <authorList>
            <person name="Lobastova T.G."/>
            <person name="Fokina V."/>
            <person name="Bragin E.Y."/>
            <person name="Shtratnikova V.Y."/>
            <person name="Starodumova I.P."/>
            <person name="Tarlachkov S.V."/>
            <person name="Donova M.V."/>
        </authorList>
    </citation>
    <scope>NUCLEOTIDE SEQUENCE [LARGE SCALE GENOMIC DNA]</scope>
    <source>
        <strain evidence="1 2">VKM Ac-666</strain>
    </source>
</reference>
<evidence type="ECO:0000313" key="2">
    <source>
        <dbReference type="Proteomes" id="UP000323946"/>
    </source>
</evidence>
<dbReference type="AlphaFoldDB" id="A0A5M7BHZ8"/>
<name>A0A5M7BHZ8_SACHI</name>
<dbReference type="RefSeq" id="WP_150069118.1">
    <property type="nucleotide sequence ID" value="NZ_JBEPDJ010000030.1"/>
</dbReference>
<proteinExistence type="predicted"/>
<dbReference type="Proteomes" id="UP000323946">
    <property type="component" value="Unassembled WGS sequence"/>
</dbReference>
<sequence length="150" mass="16777">MERPHVGGCCDASDTTPWDLITLDKALRASWAADTCSPDDLERAGWQPSNPAWGHCDITALIVNDVFGGDLMVGEVHLDGEQHGFHCWNRLPSGVELDLTREQFQRGQTITAARALTRPPGRLRRWEEYLLLRERVIQRLGHLPEPAGGE</sequence>
<evidence type="ECO:0000313" key="1">
    <source>
        <dbReference type="EMBL" id="KAA5829476.1"/>
    </source>
</evidence>
<protein>
    <submittedName>
        <fullName evidence="1">Uncharacterized protein</fullName>
    </submittedName>
</protein>
<accession>A0A5M7BHZ8</accession>
<dbReference type="EMBL" id="VWPH01000012">
    <property type="protein sequence ID" value="KAA5829476.1"/>
    <property type="molecule type" value="Genomic_DNA"/>
</dbReference>
<dbReference type="InterPro" id="IPR056238">
    <property type="entry name" value="YunG-like"/>
</dbReference>
<dbReference type="OrthoDB" id="9792518at2"/>
<organism evidence="1 2">
    <name type="scientific">Saccharopolyspora hirsuta</name>
    <dbReference type="NCBI Taxonomy" id="1837"/>
    <lineage>
        <taxon>Bacteria</taxon>
        <taxon>Bacillati</taxon>
        <taxon>Actinomycetota</taxon>
        <taxon>Actinomycetes</taxon>
        <taxon>Pseudonocardiales</taxon>
        <taxon>Pseudonocardiaceae</taxon>
        <taxon>Saccharopolyspora</taxon>
    </lineage>
</organism>
<keyword evidence="2" id="KW-1185">Reference proteome</keyword>